<dbReference type="Proteomes" id="UP000053424">
    <property type="component" value="Unassembled WGS sequence"/>
</dbReference>
<evidence type="ECO:0008006" key="3">
    <source>
        <dbReference type="Google" id="ProtNLM"/>
    </source>
</evidence>
<evidence type="ECO:0000313" key="1">
    <source>
        <dbReference type="EMBL" id="KIM43788.1"/>
    </source>
</evidence>
<gene>
    <name evidence="1" type="ORF">M413DRAFT_26083</name>
</gene>
<dbReference type="AlphaFoldDB" id="A0A0C2Y1Q8"/>
<dbReference type="OrthoDB" id="3071593at2759"/>
<name>A0A0C2Y1Q8_HEBCY</name>
<proteinExistence type="predicted"/>
<evidence type="ECO:0000313" key="2">
    <source>
        <dbReference type="Proteomes" id="UP000053424"/>
    </source>
</evidence>
<reference evidence="1 2" key="1">
    <citation type="submission" date="2014-04" db="EMBL/GenBank/DDBJ databases">
        <authorList>
            <consortium name="DOE Joint Genome Institute"/>
            <person name="Kuo A."/>
            <person name="Gay G."/>
            <person name="Dore J."/>
            <person name="Kohler A."/>
            <person name="Nagy L.G."/>
            <person name="Floudas D."/>
            <person name="Copeland A."/>
            <person name="Barry K.W."/>
            <person name="Cichocki N."/>
            <person name="Veneault-Fourrey C."/>
            <person name="LaButti K."/>
            <person name="Lindquist E.A."/>
            <person name="Lipzen A."/>
            <person name="Lundell T."/>
            <person name="Morin E."/>
            <person name="Murat C."/>
            <person name="Sun H."/>
            <person name="Tunlid A."/>
            <person name="Henrissat B."/>
            <person name="Grigoriev I.V."/>
            <person name="Hibbett D.S."/>
            <person name="Martin F."/>
            <person name="Nordberg H.P."/>
            <person name="Cantor M.N."/>
            <person name="Hua S.X."/>
        </authorList>
    </citation>
    <scope>NUCLEOTIDE SEQUENCE [LARGE SCALE GENOMIC DNA]</scope>
    <source>
        <strain evidence="2">h7</strain>
    </source>
</reference>
<keyword evidence="2" id="KW-1185">Reference proteome</keyword>
<dbReference type="EMBL" id="KN831775">
    <property type="protein sequence ID" value="KIM43788.1"/>
    <property type="molecule type" value="Genomic_DNA"/>
</dbReference>
<accession>A0A0C2Y1Q8</accession>
<reference evidence="2" key="2">
    <citation type="submission" date="2015-01" db="EMBL/GenBank/DDBJ databases">
        <title>Evolutionary Origins and Diversification of the Mycorrhizal Mutualists.</title>
        <authorList>
            <consortium name="DOE Joint Genome Institute"/>
            <consortium name="Mycorrhizal Genomics Consortium"/>
            <person name="Kohler A."/>
            <person name="Kuo A."/>
            <person name="Nagy L.G."/>
            <person name="Floudas D."/>
            <person name="Copeland A."/>
            <person name="Barry K.W."/>
            <person name="Cichocki N."/>
            <person name="Veneault-Fourrey C."/>
            <person name="LaButti K."/>
            <person name="Lindquist E.A."/>
            <person name="Lipzen A."/>
            <person name="Lundell T."/>
            <person name="Morin E."/>
            <person name="Murat C."/>
            <person name="Riley R."/>
            <person name="Ohm R."/>
            <person name="Sun H."/>
            <person name="Tunlid A."/>
            <person name="Henrissat B."/>
            <person name="Grigoriev I.V."/>
            <person name="Hibbett D.S."/>
            <person name="Martin F."/>
        </authorList>
    </citation>
    <scope>NUCLEOTIDE SEQUENCE [LARGE SCALE GENOMIC DNA]</scope>
    <source>
        <strain evidence="2">h7</strain>
    </source>
</reference>
<organism evidence="1 2">
    <name type="scientific">Hebeloma cylindrosporum</name>
    <dbReference type="NCBI Taxonomy" id="76867"/>
    <lineage>
        <taxon>Eukaryota</taxon>
        <taxon>Fungi</taxon>
        <taxon>Dikarya</taxon>
        <taxon>Basidiomycota</taxon>
        <taxon>Agaricomycotina</taxon>
        <taxon>Agaricomycetes</taxon>
        <taxon>Agaricomycetidae</taxon>
        <taxon>Agaricales</taxon>
        <taxon>Agaricineae</taxon>
        <taxon>Hymenogastraceae</taxon>
        <taxon>Hebeloma</taxon>
    </lineage>
</organism>
<sequence>MYLSVAPSGITLLSQELIDEIIDYFEVFWLPQHYSYAWVKRELVYLQSCSLISRVFRSRAQKHLFTRIGIDVHSESIMAPSLGRLNDVFSTNPRLASHVKSLTLRIRETADLWNGCFSHPNFFACMSHMLRSGDRYPRLSGLKIYLTSPRDSEPIELPAIGVSIPKASIVPWGMISHITSIQIHELHNIPIALFDSCYNLRTLDVFAVKLAPFEESKRIPLQMRPSIRELIVADSEDFICRTGLRFDTLERLVFQGTLYEEDLVTMQHIFTDSDSNLSSLEDLNFFLPDVLACDEIETSLYPKIGVDFAKLPNLRKLEFQAICFSPPGGTFAFDETDMITGLAQFLDTFPVEHKLKRIFILFDCSICNGEDEDTRQDVESHLKTGNWAALDAVFVRIASTAKQPLELSIFIEYHVSGGREMTCAEIDKVRMRDEGTLDNWGAKYLPRASKSGNVVMEASTQYGDGISDYDLRRKQELERRIRSELTFPGTLGVEE</sequence>
<dbReference type="HOGENOM" id="CLU_045278_0_0_1"/>
<protein>
    <recommendedName>
        <fullName evidence="3">F-box domain-containing protein</fullName>
    </recommendedName>
</protein>